<accession>A0AA37KA37</accession>
<comment type="caution">
    <text evidence="1">The sequence shown here is derived from an EMBL/GenBank/DDBJ whole genome shotgun (WGS) entry which is preliminary data.</text>
</comment>
<evidence type="ECO:0008006" key="3">
    <source>
        <dbReference type="Google" id="ProtNLM"/>
    </source>
</evidence>
<dbReference type="Proteomes" id="UP001055114">
    <property type="component" value="Unassembled WGS sequence"/>
</dbReference>
<dbReference type="AlphaFoldDB" id="A0AA37KA37"/>
<protein>
    <recommendedName>
        <fullName evidence="3">Lipoprotein</fullName>
    </recommendedName>
</protein>
<dbReference type="PROSITE" id="PS51257">
    <property type="entry name" value="PROKAR_LIPOPROTEIN"/>
    <property type="match status" value="1"/>
</dbReference>
<dbReference type="RefSeq" id="WP_075965547.1">
    <property type="nucleotide sequence ID" value="NZ_BQNZ01000003.1"/>
</dbReference>
<organism evidence="1 2">
    <name type="scientific">Parabacteroides merdae</name>
    <dbReference type="NCBI Taxonomy" id="46503"/>
    <lineage>
        <taxon>Bacteria</taxon>
        <taxon>Pseudomonadati</taxon>
        <taxon>Bacteroidota</taxon>
        <taxon>Bacteroidia</taxon>
        <taxon>Bacteroidales</taxon>
        <taxon>Tannerellaceae</taxon>
        <taxon>Parabacteroides</taxon>
    </lineage>
</organism>
<proteinExistence type="predicted"/>
<evidence type="ECO:0000313" key="2">
    <source>
        <dbReference type="Proteomes" id="UP001055114"/>
    </source>
</evidence>
<gene>
    <name evidence="1" type="ORF">CE91St3_31830</name>
</gene>
<dbReference type="EMBL" id="BQNZ01000003">
    <property type="protein sequence ID" value="GKH73320.1"/>
    <property type="molecule type" value="Genomic_DNA"/>
</dbReference>
<reference evidence="1" key="1">
    <citation type="submission" date="2022-01" db="EMBL/GenBank/DDBJ databases">
        <title>Novel bile acid biosynthetic pathways are enriched in the microbiome of centenarians.</title>
        <authorList>
            <person name="Sato Y."/>
            <person name="Atarashi K."/>
            <person name="Plichta R.D."/>
            <person name="Arai Y."/>
            <person name="Sasajima S."/>
            <person name="Kearney M.S."/>
            <person name="Suda W."/>
            <person name="Takeshita K."/>
            <person name="Sasaki T."/>
            <person name="Okamoto S."/>
            <person name="Skelly N.A."/>
            <person name="Okamura Y."/>
            <person name="Vlamakis H."/>
            <person name="Li Y."/>
            <person name="Tanoue T."/>
            <person name="Takei H."/>
            <person name="Nittono H."/>
            <person name="Narushima S."/>
            <person name="Irie J."/>
            <person name="Itoh H."/>
            <person name="Moriya K."/>
            <person name="Sugiura Y."/>
            <person name="Suematsu M."/>
            <person name="Moritoki N."/>
            <person name="Shibata S."/>
            <person name="Littman R.D."/>
            <person name="Fischbach A.M."/>
            <person name="Uwamino Y."/>
            <person name="Inoue T."/>
            <person name="Honda A."/>
            <person name="Hattori M."/>
            <person name="Murai T."/>
            <person name="Xavier J.R."/>
            <person name="Hirose N."/>
            <person name="Honda K."/>
        </authorList>
    </citation>
    <scope>NUCLEOTIDE SEQUENCE</scope>
    <source>
        <strain evidence="1">CE91-St3</strain>
    </source>
</reference>
<name>A0AA37KA37_9BACT</name>
<evidence type="ECO:0000313" key="1">
    <source>
        <dbReference type="EMBL" id="GKH73320.1"/>
    </source>
</evidence>
<sequence>MKLKLIIYSICLLHILTGCNEPVRIDPVQKEQEVLAASNPSEYEEDGETIKDYYRSDRTPLIEWVQQDTATLSYPFTSSIQNEYVTIATSADGNLRVYTWDTGDGGTMICWGNIIQYRSGKKVKAEHKSLYAVLHPNESGDSEMDFGSHIDTIKTLYTDNGQAIYLVDEYFRESGNLAYTGVMALNIQNGKLKEYPCFNKDGDKIASIGTEHTISDWYFSTNLGEGWDWLNRYDTANQDLYMPVTNDMQSFTDQYQVWHFDGKQFTLCGQSGPFWIYPGLREFDELCLLFETKHYRVRIDKMKDSMFRYASWERGVPMSEKPELILKGGKLANGSYVFENGRYKYIIHCDKTKNVLEVRENGKVILKETQLSKY</sequence>